<protein>
    <submittedName>
        <fullName evidence="3">GAF domain-containing protein</fullName>
    </submittedName>
</protein>
<dbReference type="EMBL" id="JACJFM010000004">
    <property type="protein sequence ID" value="MBB1485839.1"/>
    <property type="molecule type" value="Genomic_DNA"/>
</dbReference>
<reference evidence="3 4" key="1">
    <citation type="submission" date="2020-08" db="EMBL/GenBank/DDBJ databases">
        <title>Oceanospirillum sp. nov. isolated from marine sediment.</title>
        <authorList>
            <person name="Ji X."/>
        </authorList>
    </citation>
    <scope>NUCLEOTIDE SEQUENCE [LARGE SCALE GENOMIC DNA]</scope>
    <source>
        <strain evidence="3 4">D5</strain>
    </source>
</reference>
<dbReference type="SUPFAM" id="SSF55781">
    <property type="entry name" value="GAF domain-like"/>
    <property type="match status" value="1"/>
</dbReference>
<dbReference type="SMART" id="SM00065">
    <property type="entry name" value="GAF"/>
    <property type="match status" value="1"/>
</dbReference>
<dbReference type="SUPFAM" id="SSF109604">
    <property type="entry name" value="HD-domain/PDEase-like"/>
    <property type="match status" value="2"/>
</dbReference>
<gene>
    <name evidence="3" type="ORF">H4O21_04335</name>
</gene>
<dbReference type="Gene3D" id="3.30.450.40">
    <property type="match status" value="1"/>
</dbReference>
<dbReference type="Pfam" id="PF01590">
    <property type="entry name" value="GAF"/>
    <property type="match status" value="1"/>
</dbReference>
<feature type="compositionally biased region" description="Basic and acidic residues" evidence="1">
    <location>
        <begin position="533"/>
        <end position="548"/>
    </location>
</feature>
<evidence type="ECO:0000313" key="4">
    <source>
        <dbReference type="Proteomes" id="UP000565262"/>
    </source>
</evidence>
<name>A0A839IMW0_9GAMM</name>
<feature type="region of interest" description="Disordered" evidence="1">
    <location>
        <begin position="533"/>
        <end position="554"/>
    </location>
</feature>
<evidence type="ECO:0000259" key="2">
    <source>
        <dbReference type="PROSITE" id="PS51832"/>
    </source>
</evidence>
<dbReference type="InterPro" id="IPR037522">
    <property type="entry name" value="HD_GYP_dom"/>
</dbReference>
<proteinExistence type="predicted"/>
<dbReference type="Gene3D" id="1.10.3210.10">
    <property type="entry name" value="Hypothetical protein af1432"/>
    <property type="match status" value="2"/>
</dbReference>
<dbReference type="RefSeq" id="WP_182807628.1">
    <property type="nucleotide sequence ID" value="NZ_JACJFM010000004.1"/>
</dbReference>
<dbReference type="InterPro" id="IPR003607">
    <property type="entry name" value="HD/PDEase_dom"/>
</dbReference>
<dbReference type="AlphaFoldDB" id="A0A839IMW0"/>
<keyword evidence="4" id="KW-1185">Reference proteome</keyword>
<dbReference type="GO" id="GO:0008081">
    <property type="term" value="F:phosphoric diester hydrolase activity"/>
    <property type="evidence" value="ECO:0007669"/>
    <property type="project" value="UniProtKB-ARBA"/>
</dbReference>
<feature type="domain" description="HD-GYP" evidence="2">
    <location>
        <begin position="309"/>
        <end position="529"/>
    </location>
</feature>
<accession>A0A839IMW0</accession>
<dbReference type="PANTHER" id="PTHR43155">
    <property type="entry name" value="CYCLIC DI-GMP PHOSPHODIESTERASE PA4108-RELATED"/>
    <property type="match status" value="1"/>
</dbReference>
<dbReference type="PROSITE" id="PS51832">
    <property type="entry name" value="HD_GYP"/>
    <property type="match status" value="1"/>
</dbReference>
<dbReference type="Pfam" id="PF13487">
    <property type="entry name" value="HD_5"/>
    <property type="match status" value="1"/>
</dbReference>
<evidence type="ECO:0000256" key="1">
    <source>
        <dbReference type="SAM" id="MobiDB-lite"/>
    </source>
</evidence>
<evidence type="ECO:0000313" key="3">
    <source>
        <dbReference type="EMBL" id="MBB1485839.1"/>
    </source>
</evidence>
<sequence length="554" mass="62806">MYTDSSDSSLMMLDTLNDIGIALSAERDMESLLETILVSAKDLTEADGGTLYLYNEKQQSLEFTIVRTLSLGISLGGKTGHPISSNFKPLPLFLEDGNPNQQMIAAYAALSGQTINIQDAYEVTEFDFSGTRKFDESTGYRSKSFLTVPMTNHENDIIAVLQLLNKIDTETGEVISFSQQDQKLAESLASQAAVALTNKRLIDELENLFSAFIKMIATAIDEKSPHTANHCRRVPEATMMIAEAAHHSDMDYFRNFFMEDADRYELKVASWLHDCGKISTPVHVVEKATKLETIHDRIELVAARFEILRRDLEINMLKQRIAALENGETNHASIIENYEQLVKSLSEDLAYVRRCNQGGEFMPDEQIARVEALSKLTWTDLENNTQNLLSDDEVKNLSIRRGTITAEERDIINNHMTLTIRMLEQLPFPKHLRKVPEYAGGHHERMDGRGYPRGLTRNQMSIPARIMAVADVFEALTSSDRPYKKPMPLSQTLTIMGRMVEDDHLDPDIYRLFVHSEVYKEYAEKFLRPEQIDEVNHESLPGLDKEYAEPTEEG</sequence>
<dbReference type="InterPro" id="IPR003018">
    <property type="entry name" value="GAF"/>
</dbReference>
<dbReference type="CDD" id="cd00077">
    <property type="entry name" value="HDc"/>
    <property type="match status" value="2"/>
</dbReference>
<dbReference type="PANTHER" id="PTHR43155:SF2">
    <property type="entry name" value="CYCLIC DI-GMP PHOSPHODIESTERASE PA4108"/>
    <property type="match status" value="1"/>
</dbReference>
<dbReference type="Proteomes" id="UP000565262">
    <property type="component" value="Unassembled WGS sequence"/>
</dbReference>
<dbReference type="SMART" id="SM00471">
    <property type="entry name" value="HDc"/>
    <property type="match status" value="1"/>
</dbReference>
<dbReference type="InterPro" id="IPR029016">
    <property type="entry name" value="GAF-like_dom_sf"/>
</dbReference>
<comment type="caution">
    <text evidence="3">The sequence shown here is derived from an EMBL/GenBank/DDBJ whole genome shotgun (WGS) entry which is preliminary data.</text>
</comment>
<organism evidence="3 4">
    <name type="scientific">Oceanospirillum sediminis</name>
    <dbReference type="NCBI Taxonomy" id="2760088"/>
    <lineage>
        <taxon>Bacteria</taxon>
        <taxon>Pseudomonadati</taxon>
        <taxon>Pseudomonadota</taxon>
        <taxon>Gammaproteobacteria</taxon>
        <taxon>Oceanospirillales</taxon>
        <taxon>Oceanospirillaceae</taxon>
        <taxon>Oceanospirillum</taxon>
    </lineage>
</organism>